<dbReference type="EC" id="2.1.1.37" evidence="1"/>
<evidence type="ECO:0000256" key="3">
    <source>
        <dbReference type="ARBA" id="ARBA00022679"/>
    </source>
</evidence>
<dbReference type="GO" id="GO:0009307">
    <property type="term" value="P:DNA restriction-modification system"/>
    <property type="evidence" value="ECO:0007669"/>
    <property type="project" value="UniProtKB-KW"/>
</dbReference>
<evidence type="ECO:0000256" key="6">
    <source>
        <dbReference type="PROSITE-ProRule" id="PRU01016"/>
    </source>
</evidence>
<feature type="active site" evidence="6">
    <location>
        <position position="182"/>
    </location>
</feature>
<dbReference type="SUPFAM" id="SSF53335">
    <property type="entry name" value="S-adenosyl-L-methionine-dependent methyltransferases"/>
    <property type="match status" value="1"/>
</dbReference>
<dbReference type="GO" id="GO:0003677">
    <property type="term" value="F:DNA binding"/>
    <property type="evidence" value="ECO:0007669"/>
    <property type="project" value="TreeGrafter"/>
</dbReference>
<dbReference type="PANTHER" id="PTHR10629:SF52">
    <property type="entry name" value="DNA (CYTOSINE-5)-METHYLTRANSFERASE 1"/>
    <property type="match status" value="1"/>
</dbReference>
<dbReference type="EMBL" id="PCHJ01000015">
    <property type="protein sequence ID" value="PKV09441.1"/>
    <property type="molecule type" value="Genomic_DNA"/>
</dbReference>
<comment type="caution">
    <text evidence="8">The sequence shown here is derived from an EMBL/GenBank/DDBJ whole genome shotgun (WGS) entry which is preliminary data.</text>
</comment>
<dbReference type="Proteomes" id="UP000233731">
    <property type="component" value="Unassembled WGS sequence"/>
</dbReference>
<comment type="similarity">
    <text evidence="6 7">Belongs to the class I-like SAM-binding methyltransferase superfamily. C5-methyltransferase family.</text>
</comment>
<gene>
    <name evidence="8" type="ORF">CQR44_0974</name>
</gene>
<evidence type="ECO:0000256" key="5">
    <source>
        <dbReference type="ARBA" id="ARBA00022747"/>
    </source>
</evidence>
<dbReference type="GO" id="GO:0032259">
    <property type="term" value="P:methylation"/>
    <property type="evidence" value="ECO:0007669"/>
    <property type="project" value="UniProtKB-KW"/>
</dbReference>
<dbReference type="Pfam" id="PF00145">
    <property type="entry name" value="DNA_methylase"/>
    <property type="match status" value="1"/>
</dbReference>
<evidence type="ECO:0000313" key="9">
    <source>
        <dbReference type="Proteomes" id="UP000233731"/>
    </source>
</evidence>
<dbReference type="InterPro" id="IPR001525">
    <property type="entry name" value="C5_MeTfrase"/>
</dbReference>
<dbReference type="NCBIfam" id="TIGR00675">
    <property type="entry name" value="dcm"/>
    <property type="match status" value="1"/>
</dbReference>
<dbReference type="GO" id="GO:0044027">
    <property type="term" value="P:negative regulation of gene expression via chromosomal CpG island methylation"/>
    <property type="evidence" value="ECO:0007669"/>
    <property type="project" value="TreeGrafter"/>
</dbReference>
<dbReference type="Gene3D" id="3.90.120.10">
    <property type="entry name" value="DNA Methylase, subunit A, domain 2"/>
    <property type="match status" value="1"/>
</dbReference>
<dbReference type="PRINTS" id="PR00105">
    <property type="entry name" value="C5METTRFRASE"/>
</dbReference>
<dbReference type="InterPro" id="IPR029063">
    <property type="entry name" value="SAM-dependent_MTases_sf"/>
</dbReference>
<keyword evidence="4 6" id="KW-0949">S-adenosyl-L-methionine</keyword>
<dbReference type="PROSITE" id="PS51679">
    <property type="entry name" value="SAM_MT_C5"/>
    <property type="match status" value="1"/>
</dbReference>
<sequence length="494" mass="56743">MRPLFIHRLMAIRVSLAQFDMIFIFYRTGYRSPLKRFAGSTLIRLVFKHPETFPLPRINQQLKYTFSSNQHFSILYRHNDREVLDGKLEYTIFVRSVMESQRGTKLKAVSLFSGAGGMDLGFKNAGYDLIAAYDYMKPMVDTYNKNLGGAIQLDLSSCDFSLIADKIKSKDDVDILIGGPPCQGFTSAGTRFWDDPRNSLVRNYVDALKHFHPRWFVMENVEGILTTARGIYLYETIKKMVELGYSVFIRKIYMQEYGVPQRRKRVFIVGNNEGKKYSFPKPVTPASGRIYRDSVATLRNAIEDLQDVYDSDFDQEPHREKGIKLRRIETLEPGQSMKDLPRELQHKSFKRRAFRRVMDGTPSAKRGGAPNGLRRLVYDEPCLTITSASPNEFVHPVRNRMLTIRECARVQTFPDEFRFFGKKNDRIVQIGNAVPPKFAEQLAKSINISDMNESEISPGLISYDLSKTAARSSALMRTEKMLGELTNNQLSFNY</sequence>
<reference evidence="8 9" key="1">
    <citation type="submission" date="2017-10" db="EMBL/GenBank/DDBJ databases">
        <title>Bifidobacterium genomics.</title>
        <authorList>
            <person name="Lugli G.A."/>
            <person name="Milani C."/>
            <person name="Mancabelli L."/>
        </authorList>
    </citation>
    <scope>NUCLEOTIDE SEQUENCE [LARGE SCALE GENOMIC DNA]</scope>
    <source>
        <strain evidence="8 9">1460B</strain>
    </source>
</reference>
<accession>A0A2N3RAB9</accession>
<evidence type="ECO:0000313" key="8">
    <source>
        <dbReference type="EMBL" id="PKV09441.1"/>
    </source>
</evidence>
<organism evidence="8 9">
    <name type="scientific">Bifidobacterium asteroides</name>
    <dbReference type="NCBI Taxonomy" id="1684"/>
    <lineage>
        <taxon>Bacteria</taxon>
        <taxon>Bacillati</taxon>
        <taxon>Actinomycetota</taxon>
        <taxon>Actinomycetes</taxon>
        <taxon>Bifidobacteriales</taxon>
        <taxon>Bifidobacteriaceae</taxon>
        <taxon>Bifidobacterium</taxon>
    </lineage>
</organism>
<dbReference type="Gene3D" id="3.40.50.150">
    <property type="entry name" value="Vaccinia Virus protein VP39"/>
    <property type="match status" value="1"/>
</dbReference>
<name>A0A2N3RAB9_9BIFI</name>
<dbReference type="GO" id="GO:0003886">
    <property type="term" value="F:DNA (cytosine-5-)-methyltransferase activity"/>
    <property type="evidence" value="ECO:0007669"/>
    <property type="project" value="UniProtKB-EC"/>
</dbReference>
<keyword evidence="5" id="KW-0680">Restriction system</keyword>
<evidence type="ECO:0000256" key="7">
    <source>
        <dbReference type="RuleBase" id="RU000416"/>
    </source>
</evidence>
<dbReference type="AlphaFoldDB" id="A0A2N3RAB9"/>
<evidence type="ECO:0000256" key="4">
    <source>
        <dbReference type="ARBA" id="ARBA00022691"/>
    </source>
</evidence>
<evidence type="ECO:0000256" key="1">
    <source>
        <dbReference type="ARBA" id="ARBA00011975"/>
    </source>
</evidence>
<proteinExistence type="inferred from homology"/>
<protein>
    <recommendedName>
        <fullName evidence="1">DNA (cytosine-5-)-methyltransferase</fullName>
        <ecNumber evidence="1">2.1.1.37</ecNumber>
    </recommendedName>
</protein>
<keyword evidence="3 6" id="KW-0808">Transferase</keyword>
<evidence type="ECO:0000256" key="2">
    <source>
        <dbReference type="ARBA" id="ARBA00022603"/>
    </source>
</evidence>
<dbReference type="InterPro" id="IPR050390">
    <property type="entry name" value="C5-Methyltransferase"/>
</dbReference>
<keyword evidence="2 6" id="KW-0489">Methyltransferase</keyword>
<dbReference type="PANTHER" id="PTHR10629">
    <property type="entry name" value="CYTOSINE-SPECIFIC METHYLTRANSFERASE"/>
    <property type="match status" value="1"/>
</dbReference>